<dbReference type="AlphaFoldDB" id="A0A0A9FII2"/>
<reference evidence="1" key="1">
    <citation type="submission" date="2014-09" db="EMBL/GenBank/DDBJ databases">
        <authorList>
            <person name="Magalhaes I.L.F."/>
            <person name="Oliveira U."/>
            <person name="Santos F.R."/>
            <person name="Vidigal T.H.D.A."/>
            <person name="Brescovit A.D."/>
            <person name="Santos A.J."/>
        </authorList>
    </citation>
    <scope>NUCLEOTIDE SEQUENCE</scope>
    <source>
        <tissue evidence="1">Shoot tissue taken approximately 20 cm above the soil surface</tissue>
    </source>
</reference>
<accession>A0A0A9FII2</accession>
<protein>
    <submittedName>
        <fullName evidence="1">Uncharacterized protein</fullName>
    </submittedName>
</protein>
<proteinExistence type="predicted"/>
<reference evidence="1" key="2">
    <citation type="journal article" date="2015" name="Data Brief">
        <title>Shoot transcriptome of the giant reed, Arundo donax.</title>
        <authorList>
            <person name="Barrero R.A."/>
            <person name="Guerrero F.D."/>
            <person name="Moolhuijzen P."/>
            <person name="Goolsby J.A."/>
            <person name="Tidwell J."/>
            <person name="Bellgard S.E."/>
            <person name="Bellgard M.I."/>
        </authorList>
    </citation>
    <scope>NUCLEOTIDE SEQUENCE</scope>
    <source>
        <tissue evidence="1">Shoot tissue taken approximately 20 cm above the soil surface</tissue>
    </source>
</reference>
<organism evidence="1">
    <name type="scientific">Arundo donax</name>
    <name type="common">Giant reed</name>
    <name type="synonym">Donax arundinaceus</name>
    <dbReference type="NCBI Taxonomy" id="35708"/>
    <lineage>
        <taxon>Eukaryota</taxon>
        <taxon>Viridiplantae</taxon>
        <taxon>Streptophyta</taxon>
        <taxon>Embryophyta</taxon>
        <taxon>Tracheophyta</taxon>
        <taxon>Spermatophyta</taxon>
        <taxon>Magnoliopsida</taxon>
        <taxon>Liliopsida</taxon>
        <taxon>Poales</taxon>
        <taxon>Poaceae</taxon>
        <taxon>PACMAD clade</taxon>
        <taxon>Arundinoideae</taxon>
        <taxon>Arundineae</taxon>
        <taxon>Arundo</taxon>
    </lineage>
</organism>
<evidence type="ECO:0000313" key="1">
    <source>
        <dbReference type="EMBL" id="JAE11039.1"/>
    </source>
</evidence>
<dbReference type="EMBL" id="GBRH01186857">
    <property type="protein sequence ID" value="JAE11039.1"/>
    <property type="molecule type" value="Transcribed_RNA"/>
</dbReference>
<name>A0A0A9FII2_ARUDO</name>
<sequence>MVNMQGAKDLNCLEWKVIDDSTAIAFFFAYTV</sequence>